<dbReference type="PANTHER" id="PTHR35307:SF3">
    <property type="entry name" value="DUF4220 DOMAIN-CONTAINING PROTEIN"/>
    <property type="match status" value="1"/>
</dbReference>
<protein>
    <submittedName>
        <fullName evidence="2">Uncharacterized protein LOC111378965</fullName>
    </submittedName>
</protein>
<dbReference type="Proteomes" id="UP000594638">
    <property type="component" value="Unassembled WGS sequence"/>
</dbReference>
<feature type="transmembrane region" description="Helical" evidence="1">
    <location>
        <begin position="156"/>
        <end position="176"/>
    </location>
</feature>
<feature type="transmembrane region" description="Helical" evidence="1">
    <location>
        <begin position="20"/>
        <end position="43"/>
    </location>
</feature>
<reference evidence="2 3" key="1">
    <citation type="submission" date="2019-12" db="EMBL/GenBank/DDBJ databases">
        <authorList>
            <person name="Alioto T."/>
            <person name="Alioto T."/>
            <person name="Gomez Garrido J."/>
        </authorList>
    </citation>
    <scope>NUCLEOTIDE SEQUENCE [LARGE SCALE GENOMIC DNA]</scope>
</reference>
<dbReference type="Gramene" id="OE9A090542T1">
    <property type="protein sequence ID" value="OE9A090542C1"/>
    <property type="gene ID" value="OE9A090542"/>
</dbReference>
<dbReference type="OrthoDB" id="1915303at2759"/>
<gene>
    <name evidence="2" type="ORF">OLEA9_A090542</name>
</gene>
<feature type="transmembrane region" description="Helical" evidence="1">
    <location>
        <begin position="92"/>
        <end position="110"/>
    </location>
</feature>
<feature type="transmembrane region" description="Helical" evidence="1">
    <location>
        <begin position="232"/>
        <end position="254"/>
    </location>
</feature>
<keyword evidence="1" id="KW-1133">Transmembrane helix</keyword>
<organism evidence="2 3">
    <name type="scientific">Olea europaea subsp. europaea</name>
    <dbReference type="NCBI Taxonomy" id="158383"/>
    <lineage>
        <taxon>Eukaryota</taxon>
        <taxon>Viridiplantae</taxon>
        <taxon>Streptophyta</taxon>
        <taxon>Embryophyta</taxon>
        <taxon>Tracheophyta</taxon>
        <taxon>Spermatophyta</taxon>
        <taxon>Magnoliopsida</taxon>
        <taxon>eudicotyledons</taxon>
        <taxon>Gunneridae</taxon>
        <taxon>Pentapetalae</taxon>
        <taxon>asterids</taxon>
        <taxon>lamiids</taxon>
        <taxon>Lamiales</taxon>
        <taxon>Oleaceae</taxon>
        <taxon>Oleeae</taxon>
        <taxon>Olea</taxon>
    </lineage>
</organism>
<sequence>MSLPSNKNGGDMQRQIEAPIPWIGMYVAAASFVCSLAMTADLFHGYRTKKLWFPSKYFSINAATLSLLQVAMKLPVDLTTYMWAVTDRLAKVSSLILVSTAMGNFMTSFGSMNIKEILLNVTALGILVITVIVNVCIQIIQTRHFLGTRELYAEEIIASFSILLLFVILSASAIMVPTAKRYLEMKYQEKLKLASEEELEQSMEFENLTTEKLRVMIRKYWVMAETSSPQFVIARSVTCSTSGVICLLIAFILAQAQARMARNGKILSETASNYAWSTSWIVLAQSSGVLVGTVAPAFRWLTAVNFAYSGKGLMSYKNAFKIETYWTQMLMEWKESSLPLEIRDRKWRKVLHDAKGLILNFAIRVQMLIVLFSKLVQLISVCFMSRIILCFHCIKRLKNRSTSGASDIHVISESESGVNTEQDLTRYVLLLEGEVAQPPKTLKNICNKVDKMIEIGKKQQPKNLETLLLKVDNFSSWTEMYDYEEPSLHSPEPPNCWSLQLVILTAIAIALPNVPIQSTSPLLTSVNEGLFYVKLIEKILDRNGVRLNIRNAADAMWVDVELYKKWQHIDLSEMSRKCRNTKEVLQKLSVEAGNIVKEFETNVKDCRIKNPLNWPVKVISANSIYRQIKGNNLLLHESEDPLTDEGFFNQLSTRIADVLAACLTNLTHIITMKCHQNSIEEREKNVHQAALLLGETEGILHILQQRKGQILDLRNQHIH</sequence>
<evidence type="ECO:0000313" key="3">
    <source>
        <dbReference type="Proteomes" id="UP000594638"/>
    </source>
</evidence>
<dbReference type="EMBL" id="CACTIH010005434">
    <property type="protein sequence ID" value="CAA2992338.1"/>
    <property type="molecule type" value="Genomic_DNA"/>
</dbReference>
<feature type="transmembrane region" description="Helical" evidence="1">
    <location>
        <begin position="375"/>
        <end position="394"/>
    </location>
</feature>
<proteinExistence type="predicted"/>
<comment type="caution">
    <text evidence="2">The sequence shown here is derived from an EMBL/GenBank/DDBJ whole genome shotgun (WGS) entry which is preliminary data.</text>
</comment>
<name>A0A8S0SGX0_OLEEU</name>
<feature type="transmembrane region" description="Helical" evidence="1">
    <location>
        <begin position="117"/>
        <end position="140"/>
    </location>
</feature>
<evidence type="ECO:0000313" key="2">
    <source>
        <dbReference type="EMBL" id="CAA2992338.1"/>
    </source>
</evidence>
<keyword evidence="3" id="KW-1185">Reference proteome</keyword>
<accession>A0A8S0SGX0</accession>
<keyword evidence="1" id="KW-0812">Transmembrane</keyword>
<dbReference type="PANTHER" id="PTHR35307">
    <property type="entry name" value="PROTEIN, PUTATIVE-RELATED"/>
    <property type="match status" value="1"/>
</dbReference>
<evidence type="ECO:0000256" key="1">
    <source>
        <dbReference type="SAM" id="Phobius"/>
    </source>
</evidence>
<dbReference type="AlphaFoldDB" id="A0A8S0SGX0"/>
<keyword evidence="1" id="KW-0472">Membrane</keyword>